<dbReference type="SMART" id="SM00679">
    <property type="entry name" value="CTNS"/>
    <property type="match status" value="2"/>
</dbReference>
<dbReference type="EMBL" id="CAMAPE010000041">
    <property type="protein sequence ID" value="CAH9102531.1"/>
    <property type="molecule type" value="Genomic_DNA"/>
</dbReference>
<keyword evidence="3 5" id="KW-1133">Transmembrane helix</keyword>
<feature type="transmembrane region" description="Helical" evidence="5">
    <location>
        <begin position="67"/>
        <end position="85"/>
    </location>
</feature>
<dbReference type="InterPro" id="IPR051415">
    <property type="entry name" value="LAAT-1"/>
</dbReference>
<organism evidence="6 7">
    <name type="scientific">Cuscuta europaea</name>
    <name type="common">European dodder</name>
    <dbReference type="NCBI Taxonomy" id="41803"/>
    <lineage>
        <taxon>Eukaryota</taxon>
        <taxon>Viridiplantae</taxon>
        <taxon>Streptophyta</taxon>
        <taxon>Embryophyta</taxon>
        <taxon>Tracheophyta</taxon>
        <taxon>Spermatophyta</taxon>
        <taxon>Magnoliopsida</taxon>
        <taxon>eudicotyledons</taxon>
        <taxon>Gunneridae</taxon>
        <taxon>Pentapetalae</taxon>
        <taxon>asterids</taxon>
        <taxon>lamiids</taxon>
        <taxon>Solanales</taxon>
        <taxon>Convolvulaceae</taxon>
        <taxon>Cuscuteae</taxon>
        <taxon>Cuscuta</taxon>
        <taxon>Cuscuta subgen. Cuscuta</taxon>
    </lineage>
</organism>
<evidence type="ECO:0000256" key="5">
    <source>
        <dbReference type="SAM" id="Phobius"/>
    </source>
</evidence>
<evidence type="ECO:0008006" key="8">
    <source>
        <dbReference type="Google" id="ProtNLM"/>
    </source>
</evidence>
<comment type="subcellular location">
    <subcellularLocation>
        <location evidence="1">Membrane</location>
        <topology evidence="1">Multi-pass membrane protein</topology>
    </subcellularLocation>
</comment>
<dbReference type="FunFam" id="1.20.1280.290:FF:000009">
    <property type="entry name" value="PQ loop repeat family protein"/>
    <property type="match status" value="1"/>
</dbReference>
<evidence type="ECO:0000256" key="1">
    <source>
        <dbReference type="ARBA" id="ARBA00004141"/>
    </source>
</evidence>
<dbReference type="FunFam" id="1.20.1280.290:FF:000012">
    <property type="entry name" value="Vacuolar membrane PQ loop repeat protein"/>
    <property type="match status" value="1"/>
</dbReference>
<sequence>MAMCGGMGMEEQLHKCSQWAIRYMEYCLCSSKDGVSLALGALSVLSWVVAEIPQIITNFRDKSTEGLSFWFLLTWIIGDMCNIFGCLLEPATLPTQLYMAMFFALTTFFLAGQALYYAHIYPQLKSNRRSHKVLEGGAFEKRVEDNYTMENSTSNHANGLNGGKYIPASGPLHSSPIPLPSGANSASLEKDLYYMSARSLSLSHTPPVGPFPPHRTLVTDDEQDPVTAPLLGEAVPAQSSPAPKTKSMLCAASLFTFFVGGWNHHKTKNSNSAMIFHQQTGRVLLFGRKLLQENAEFSLNSQSIHNNGVAAVLGWAMAVIYIGGRLPQIRLNFRRGNVDGLNPLMFMFALFGNITYVASILVSSLDWSKIGPNMPWLVDACGCVLLDTFILIQYFYYRRHRVRHEVDIKHDNCSL</sequence>
<protein>
    <recommendedName>
        <fullName evidence="8">PQ-loop repeat family protein / transmembrane family protein</fullName>
    </recommendedName>
</protein>
<evidence type="ECO:0000256" key="4">
    <source>
        <dbReference type="ARBA" id="ARBA00023136"/>
    </source>
</evidence>
<evidence type="ECO:0000313" key="6">
    <source>
        <dbReference type="EMBL" id="CAH9102531.1"/>
    </source>
</evidence>
<dbReference type="OrthoDB" id="8048523at2759"/>
<dbReference type="PANTHER" id="PTHR16201">
    <property type="entry name" value="SEVEN TRANSMEMBRANE PROTEIN 1-RELATED"/>
    <property type="match status" value="1"/>
</dbReference>
<reference evidence="6" key="1">
    <citation type="submission" date="2022-07" db="EMBL/GenBank/DDBJ databases">
        <authorList>
            <person name="Macas J."/>
            <person name="Novak P."/>
            <person name="Neumann P."/>
        </authorList>
    </citation>
    <scope>NUCLEOTIDE SEQUENCE</scope>
</reference>
<accession>A0A9P0ZGP2</accession>
<keyword evidence="7" id="KW-1185">Reference proteome</keyword>
<comment type="caution">
    <text evidence="6">The sequence shown here is derived from an EMBL/GenBank/DDBJ whole genome shotgun (WGS) entry which is preliminary data.</text>
</comment>
<keyword evidence="4 5" id="KW-0472">Membrane</keyword>
<feature type="transmembrane region" description="Helical" evidence="5">
    <location>
        <begin position="97"/>
        <end position="118"/>
    </location>
</feature>
<dbReference type="GO" id="GO:0015174">
    <property type="term" value="F:basic amino acid transmembrane transporter activity"/>
    <property type="evidence" value="ECO:0007669"/>
    <property type="project" value="UniProtKB-ARBA"/>
</dbReference>
<evidence type="ECO:0000313" key="7">
    <source>
        <dbReference type="Proteomes" id="UP001152484"/>
    </source>
</evidence>
<dbReference type="Proteomes" id="UP001152484">
    <property type="component" value="Unassembled WGS sequence"/>
</dbReference>
<dbReference type="AlphaFoldDB" id="A0A9P0ZGP2"/>
<dbReference type="InterPro" id="IPR006603">
    <property type="entry name" value="PQ-loop_rpt"/>
</dbReference>
<dbReference type="Gene3D" id="1.20.1280.290">
    <property type="match status" value="2"/>
</dbReference>
<dbReference type="GO" id="GO:0098852">
    <property type="term" value="C:lytic vacuole membrane"/>
    <property type="evidence" value="ECO:0007669"/>
    <property type="project" value="UniProtKB-ARBA"/>
</dbReference>
<dbReference type="Pfam" id="PF04193">
    <property type="entry name" value="PQ-loop"/>
    <property type="match status" value="2"/>
</dbReference>
<keyword evidence="2 5" id="KW-0812">Transmembrane</keyword>
<gene>
    <name evidence="6" type="ORF">CEURO_LOCUS15810</name>
</gene>
<dbReference type="PANTHER" id="PTHR16201:SF44">
    <property type="entry name" value="SEVEN TRANSMEMBRANE PROTEIN 1"/>
    <property type="match status" value="1"/>
</dbReference>
<feature type="transmembrane region" description="Helical" evidence="5">
    <location>
        <begin position="376"/>
        <end position="397"/>
    </location>
</feature>
<evidence type="ECO:0000256" key="3">
    <source>
        <dbReference type="ARBA" id="ARBA00022989"/>
    </source>
</evidence>
<name>A0A9P0ZGP2_CUSEU</name>
<proteinExistence type="predicted"/>
<feature type="transmembrane region" description="Helical" evidence="5">
    <location>
        <begin position="344"/>
        <end position="364"/>
    </location>
</feature>
<evidence type="ECO:0000256" key="2">
    <source>
        <dbReference type="ARBA" id="ARBA00022692"/>
    </source>
</evidence>